<dbReference type="PANTHER" id="PTHR42973">
    <property type="entry name" value="BINDING OXIDOREDUCTASE, PUTATIVE (AFU_ORTHOLOGUE AFUA_1G17690)-RELATED"/>
    <property type="match status" value="1"/>
</dbReference>
<dbReference type="Gene3D" id="3.40.50.1820">
    <property type="entry name" value="alpha/beta hydrolase"/>
    <property type="match status" value="1"/>
</dbReference>
<dbReference type="Pfam" id="PF00135">
    <property type="entry name" value="COesterase"/>
    <property type="match status" value="1"/>
</dbReference>
<accession>A0AAD9HT07</accession>
<proteinExistence type="inferred from homology"/>
<sequence length="1473" mass="160492">MATLDCLKLALRQKVPEDASSKQPLSDIQYSAGFDILTQGSGWSAYQDFIFPQLSQLLTSIGLHAPISVLEVGPGQKSVLGYLPVSLRKQVRKYAAFEPNGLFATKLENWLSFTSKTEPPLPCLESAPDIYRAPFTLESHVKRGTNTSTSDGDDGFNVILFCHSMYGMKPKRKFIEKVLKMLVHQPEVGIAVVFHRAGMLHFDGLVCHQTASFPTSVVRVADDDETLERFASFVAGFTMQDTDVQNEWRKVCRALGRRGEGSHQGHLLFSAPSIMATFTRHSTTLPELEAHVPAVKGNKTVKNREAHLNRPASIVRPTEIRQVQQCVQWALKHRVSLTIVGGGHSGHCLWPNVVSVDMAAFDQIHILKTAEGVRDSSSDYSCLVVAEAGCKTGDIVSKAMEAGVTVPLGARPSVGAGLWLQGGIGHLARRYGLACDAVVGAVIVSVDSGQVLCVGHVPRQHQPAEAVRPDNERDLLWAMKGAGTNFGILISVTFAAYPAPTFLVRDWVIPLSDASDLRLRLGNFDELVASKLPRNCSADAYLYCDAGHLHLGVTLFESFTTEISSAAFLPICTLAATLWGPEADSKLVNSVEMFDAEMYMTGMHGGHGGGKTSAFKRCLFLKGISAETMTDVLLAAIETRPSPLCYLHLLQGGGAVGNVADDATAFGCRDWDFACVITGVWLREQDDTDINRAVVQWVYRVAEVLLPLSTGAYGADLGPDPRDAPLAAKAFGPNRPRLDRLKRISDPRNVLAYACPLPNALMERKLIILVTGDSCSGKDYSADVWASLFIERTNKRLRARVSSISDVIKQEYAAATGADPEETFLNVVYDAVDVDVLLITGMRDKAPIASLLHLVPGSRMLEVQVKATEETRRTRRRCHTEDGNNSDNKDEENNVNEGLELTVLDHRPSFLFKNDMAGDEAAKRFAENCLLPFSHEDLHRLAGMVRTIPDFPRRGIEFRHVLNIAQQPGGLALCASLLQSHFAGDWDKVDAVACCEAGAFVFASALASQVNVPLALVREAGKLPPPIVSVIKTLSHISSSVSNSPGEKRIEMDRDAVPRGGTVVVVDDVLATGKTLCAMLQLLIEAGVDVERVSFIAVAEFPIHCGRALLRQRGFGRVNVQSLLVFDAERVGCSSANETSSLFSCMQNVDSITLQNASDWVSTQSLYGHWEWRPVIDGKLITNIASRSLSPRHESVKGVRLLTSNVADEGPYFTWQNITSQATFVKFLTTYYPKLTTSNVTEILSMYTQKYEDFLVANSKYVNNTDPGFDTDGLNAPFATTISNYAMGWQQVANNFYAEATFVCPSHWLADAYAAKAGARAWRYQFSAAPAYHGFDVGSGSDYDILLAPVNTPNSSVPSSLRRALQTAWGDFIVNGAPTLRDTGPNMIFWPQWKEGGNGVASMLNANVTGGVLIESDSSFDGMVTLQITSHMPGGSGTPPLQAVFEIADGDTWEDGRGKRCAMLAELGPWMNE</sequence>
<keyword evidence="2" id="KW-0285">Flavoprotein</keyword>
<keyword evidence="8" id="KW-1185">Reference proteome</keyword>
<evidence type="ECO:0000259" key="6">
    <source>
        <dbReference type="PROSITE" id="PS51387"/>
    </source>
</evidence>
<name>A0AAD9HT07_9PEZI</name>
<dbReference type="InterPro" id="IPR050416">
    <property type="entry name" value="FAD-linked_Oxidoreductase"/>
</dbReference>
<dbReference type="Pfam" id="PF00156">
    <property type="entry name" value="Pribosyltran"/>
    <property type="match status" value="1"/>
</dbReference>
<dbReference type="Pfam" id="PF01565">
    <property type="entry name" value="FAD_binding_4"/>
    <property type="match status" value="1"/>
</dbReference>
<comment type="caution">
    <text evidence="7">The sequence shown here is derived from an EMBL/GenBank/DDBJ whole genome shotgun (WGS) entry which is preliminary data.</text>
</comment>
<feature type="region of interest" description="Disordered" evidence="5">
    <location>
        <begin position="866"/>
        <end position="895"/>
    </location>
</feature>
<dbReference type="Gene3D" id="3.30.465.10">
    <property type="match status" value="1"/>
</dbReference>
<dbReference type="InterPro" id="IPR000836">
    <property type="entry name" value="PRTase_dom"/>
</dbReference>
<evidence type="ECO:0000256" key="3">
    <source>
        <dbReference type="ARBA" id="ARBA00022827"/>
    </source>
</evidence>
<dbReference type="Gene3D" id="3.40.50.2020">
    <property type="match status" value="1"/>
</dbReference>
<protein>
    <recommendedName>
        <fullName evidence="6">FAD-binding PCMH-type domain-containing protein</fullName>
    </recommendedName>
</protein>
<gene>
    <name evidence="7" type="ORF">LX32DRAFT_724943</name>
</gene>
<evidence type="ECO:0000256" key="2">
    <source>
        <dbReference type="ARBA" id="ARBA00022630"/>
    </source>
</evidence>
<dbReference type="InterPro" id="IPR016166">
    <property type="entry name" value="FAD-bd_PCMH"/>
</dbReference>
<feature type="domain" description="FAD-binding PCMH-type" evidence="6">
    <location>
        <begin position="307"/>
        <end position="499"/>
    </location>
</feature>
<evidence type="ECO:0000256" key="1">
    <source>
        <dbReference type="ARBA" id="ARBA00005466"/>
    </source>
</evidence>
<dbReference type="Gene3D" id="3.40.50.150">
    <property type="entry name" value="Vaccinia Virus protein VP39"/>
    <property type="match status" value="1"/>
</dbReference>
<dbReference type="InterPro" id="IPR029057">
    <property type="entry name" value="PRTase-like"/>
</dbReference>
<evidence type="ECO:0000256" key="5">
    <source>
        <dbReference type="SAM" id="MobiDB-lite"/>
    </source>
</evidence>
<dbReference type="Proteomes" id="UP001232148">
    <property type="component" value="Unassembled WGS sequence"/>
</dbReference>
<feature type="compositionally biased region" description="Basic and acidic residues" evidence="5">
    <location>
        <begin position="879"/>
        <end position="892"/>
    </location>
</feature>
<dbReference type="InterPro" id="IPR036318">
    <property type="entry name" value="FAD-bd_PCMH-like_sf"/>
</dbReference>
<dbReference type="InterPro" id="IPR016169">
    <property type="entry name" value="FAD-bd_PCMH_sub2"/>
</dbReference>
<dbReference type="SUPFAM" id="SSF53474">
    <property type="entry name" value="alpha/beta-Hydrolases"/>
    <property type="match status" value="1"/>
</dbReference>
<dbReference type="SUPFAM" id="SSF53271">
    <property type="entry name" value="PRTase-like"/>
    <property type="match status" value="1"/>
</dbReference>
<dbReference type="InterPro" id="IPR027417">
    <property type="entry name" value="P-loop_NTPase"/>
</dbReference>
<organism evidence="7 8">
    <name type="scientific">Colletotrichum zoysiae</name>
    <dbReference type="NCBI Taxonomy" id="1216348"/>
    <lineage>
        <taxon>Eukaryota</taxon>
        <taxon>Fungi</taxon>
        <taxon>Dikarya</taxon>
        <taxon>Ascomycota</taxon>
        <taxon>Pezizomycotina</taxon>
        <taxon>Sordariomycetes</taxon>
        <taxon>Hypocreomycetidae</taxon>
        <taxon>Glomerellales</taxon>
        <taxon>Glomerellaceae</taxon>
        <taxon>Colletotrichum</taxon>
        <taxon>Colletotrichum graminicola species complex</taxon>
    </lineage>
</organism>
<dbReference type="Gene3D" id="3.40.50.300">
    <property type="entry name" value="P-loop containing nucleotide triphosphate hydrolases"/>
    <property type="match status" value="1"/>
</dbReference>
<dbReference type="GO" id="GO:0071949">
    <property type="term" value="F:FAD binding"/>
    <property type="evidence" value="ECO:0007669"/>
    <property type="project" value="InterPro"/>
</dbReference>
<dbReference type="PROSITE" id="PS51387">
    <property type="entry name" value="FAD_PCMH"/>
    <property type="match status" value="1"/>
</dbReference>
<dbReference type="Gene3D" id="3.40.462.20">
    <property type="match status" value="1"/>
</dbReference>
<dbReference type="CDD" id="cd06223">
    <property type="entry name" value="PRTases_typeI"/>
    <property type="match status" value="1"/>
</dbReference>
<evidence type="ECO:0000256" key="4">
    <source>
        <dbReference type="ARBA" id="ARBA00023002"/>
    </source>
</evidence>
<keyword evidence="4" id="KW-0560">Oxidoreductase</keyword>
<keyword evidence="3" id="KW-0274">FAD</keyword>
<dbReference type="InterPro" id="IPR006094">
    <property type="entry name" value="Oxid_FAD_bind_N"/>
</dbReference>
<dbReference type="InterPro" id="IPR029063">
    <property type="entry name" value="SAM-dependent_MTases_sf"/>
</dbReference>
<dbReference type="SUPFAM" id="SSF56176">
    <property type="entry name" value="FAD-binding/transporter-associated domain-like"/>
    <property type="match status" value="1"/>
</dbReference>
<evidence type="ECO:0000313" key="8">
    <source>
        <dbReference type="Proteomes" id="UP001232148"/>
    </source>
</evidence>
<dbReference type="EMBL" id="MU842819">
    <property type="protein sequence ID" value="KAK2033787.1"/>
    <property type="molecule type" value="Genomic_DNA"/>
</dbReference>
<dbReference type="InterPro" id="IPR002018">
    <property type="entry name" value="CarbesteraseB"/>
</dbReference>
<dbReference type="PANTHER" id="PTHR42973:SF25">
    <property type="entry name" value="PHOSPHOMEVALONATE KINASE"/>
    <property type="match status" value="1"/>
</dbReference>
<reference evidence="7" key="1">
    <citation type="submission" date="2021-06" db="EMBL/GenBank/DDBJ databases">
        <title>Comparative genomics, transcriptomics and evolutionary studies reveal genomic signatures of adaptation to plant cell wall in hemibiotrophic fungi.</title>
        <authorList>
            <consortium name="DOE Joint Genome Institute"/>
            <person name="Baroncelli R."/>
            <person name="Diaz J.F."/>
            <person name="Benocci T."/>
            <person name="Peng M."/>
            <person name="Battaglia E."/>
            <person name="Haridas S."/>
            <person name="Andreopoulos W."/>
            <person name="Labutti K."/>
            <person name="Pangilinan J."/>
            <person name="Floch G.L."/>
            <person name="Makela M.R."/>
            <person name="Henrissat B."/>
            <person name="Grigoriev I.V."/>
            <person name="Crouch J.A."/>
            <person name="De Vries R.P."/>
            <person name="Sukno S.A."/>
            <person name="Thon M.R."/>
        </authorList>
    </citation>
    <scope>NUCLEOTIDE SEQUENCE</scope>
    <source>
        <strain evidence="7">MAFF235873</strain>
    </source>
</reference>
<evidence type="ECO:0000313" key="7">
    <source>
        <dbReference type="EMBL" id="KAK2033787.1"/>
    </source>
</evidence>
<comment type="similarity">
    <text evidence="1">Belongs to the oxygen-dependent FAD-linked oxidoreductase family.</text>
</comment>
<dbReference type="InterPro" id="IPR029058">
    <property type="entry name" value="AB_hydrolase_fold"/>
</dbReference>
<dbReference type="GO" id="GO:0016491">
    <property type="term" value="F:oxidoreductase activity"/>
    <property type="evidence" value="ECO:0007669"/>
    <property type="project" value="UniProtKB-KW"/>
</dbReference>